<dbReference type="SUPFAM" id="SSF46689">
    <property type="entry name" value="Homeodomain-like"/>
    <property type="match status" value="1"/>
</dbReference>
<proteinExistence type="predicted"/>
<sequence>MRSKNRPVGQKTSSFIEEARRRQIIEAAIEVIARSGYPGASLAKVAAHAKISKSIISYHFSGKDELLEETVHQIYEDIWASIGPRFRAERTAAGQLRAFIEAEFAYLEKNRARLLTVGHILMNHRDRRGRLALHEESERQTLQMLGGILLQGQKAGEFRDFAVLPMATTLVHSINGALGHWAANPELSLTDYARELVTIFDLATRKQPAPRTRRG</sequence>
<name>A0A1J5TDG2_9ZZZZ</name>
<feature type="domain" description="HTH tetR-type" evidence="4">
    <location>
        <begin position="18"/>
        <end position="78"/>
    </location>
</feature>
<evidence type="ECO:0000259" key="4">
    <source>
        <dbReference type="PROSITE" id="PS50977"/>
    </source>
</evidence>
<comment type="caution">
    <text evidence="5">The sequence shown here is derived from an EMBL/GenBank/DDBJ whole genome shotgun (WGS) entry which is preliminary data.</text>
</comment>
<evidence type="ECO:0000256" key="2">
    <source>
        <dbReference type="ARBA" id="ARBA00023125"/>
    </source>
</evidence>
<dbReference type="PANTHER" id="PTHR30055">
    <property type="entry name" value="HTH-TYPE TRANSCRIPTIONAL REGULATOR RUTR"/>
    <property type="match status" value="1"/>
</dbReference>
<dbReference type="Gene3D" id="1.10.10.60">
    <property type="entry name" value="Homeodomain-like"/>
    <property type="match status" value="1"/>
</dbReference>
<dbReference type="Pfam" id="PF00440">
    <property type="entry name" value="TetR_N"/>
    <property type="match status" value="1"/>
</dbReference>
<dbReference type="InterPro" id="IPR050109">
    <property type="entry name" value="HTH-type_TetR-like_transc_reg"/>
</dbReference>
<dbReference type="InterPro" id="IPR001647">
    <property type="entry name" value="HTH_TetR"/>
</dbReference>
<dbReference type="InterPro" id="IPR009057">
    <property type="entry name" value="Homeodomain-like_sf"/>
</dbReference>
<reference evidence="5" key="1">
    <citation type="submission" date="2016-10" db="EMBL/GenBank/DDBJ databases">
        <title>Sequence of Gallionella enrichment culture.</title>
        <authorList>
            <person name="Poehlein A."/>
            <person name="Muehling M."/>
            <person name="Daniel R."/>
        </authorList>
    </citation>
    <scope>NUCLEOTIDE SEQUENCE</scope>
</reference>
<organism evidence="5">
    <name type="scientific">mine drainage metagenome</name>
    <dbReference type="NCBI Taxonomy" id="410659"/>
    <lineage>
        <taxon>unclassified sequences</taxon>
        <taxon>metagenomes</taxon>
        <taxon>ecological metagenomes</taxon>
    </lineage>
</organism>
<dbReference type="PROSITE" id="PS50977">
    <property type="entry name" value="HTH_TETR_2"/>
    <property type="match status" value="1"/>
</dbReference>
<evidence type="ECO:0000313" key="5">
    <source>
        <dbReference type="EMBL" id="OIR18961.1"/>
    </source>
</evidence>
<keyword evidence="1" id="KW-0805">Transcription regulation</keyword>
<dbReference type="Gene3D" id="1.10.357.10">
    <property type="entry name" value="Tetracycline Repressor, domain 2"/>
    <property type="match status" value="1"/>
</dbReference>
<dbReference type="SUPFAM" id="SSF48498">
    <property type="entry name" value="Tetracyclin repressor-like, C-terminal domain"/>
    <property type="match status" value="1"/>
</dbReference>
<keyword evidence="2" id="KW-0238">DNA-binding</keyword>
<dbReference type="GO" id="GO:0003700">
    <property type="term" value="F:DNA-binding transcription factor activity"/>
    <property type="evidence" value="ECO:0007669"/>
    <property type="project" value="TreeGrafter"/>
</dbReference>
<accession>A0A1J5TDG2</accession>
<keyword evidence="3" id="KW-0804">Transcription</keyword>
<gene>
    <name evidence="5" type="primary">fadR_1</name>
    <name evidence="5" type="ORF">GALL_13040</name>
</gene>
<dbReference type="InterPro" id="IPR036271">
    <property type="entry name" value="Tet_transcr_reg_TetR-rel_C_sf"/>
</dbReference>
<evidence type="ECO:0000256" key="3">
    <source>
        <dbReference type="ARBA" id="ARBA00023163"/>
    </source>
</evidence>
<dbReference type="PRINTS" id="PR00455">
    <property type="entry name" value="HTHTETR"/>
</dbReference>
<dbReference type="AlphaFoldDB" id="A0A1J5TDG2"/>
<dbReference type="GO" id="GO:0000976">
    <property type="term" value="F:transcription cis-regulatory region binding"/>
    <property type="evidence" value="ECO:0007669"/>
    <property type="project" value="TreeGrafter"/>
</dbReference>
<protein>
    <submittedName>
        <fullName evidence="5">Fatty acid metabolism regulator protein</fullName>
    </submittedName>
</protein>
<dbReference type="PANTHER" id="PTHR30055:SF234">
    <property type="entry name" value="HTH-TYPE TRANSCRIPTIONAL REGULATOR BETI"/>
    <property type="match status" value="1"/>
</dbReference>
<evidence type="ECO:0000256" key="1">
    <source>
        <dbReference type="ARBA" id="ARBA00023015"/>
    </source>
</evidence>
<dbReference type="EMBL" id="MLJW01000002">
    <property type="protein sequence ID" value="OIR18961.1"/>
    <property type="molecule type" value="Genomic_DNA"/>
</dbReference>